<evidence type="ECO:0008006" key="4">
    <source>
        <dbReference type="Google" id="ProtNLM"/>
    </source>
</evidence>
<name>A0AAJ6BGQ5_9BACT</name>
<evidence type="ECO:0000313" key="3">
    <source>
        <dbReference type="Proteomes" id="UP001220610"/>
    </source>
</evidence>
<keyword evidence="1" id="KW-0812">Transmembrane</keyword>
<dbReference type="Proteomes" id="UP001220610">
    <property type="component" value="Chromosome"/>
</dbReference>
<dbReference type="AlphaFoldDB" id="A0AAJ6BGQ5"/>
<evidence type="ECO:0000313" key="2">
    <source>
        <dbReference type="EMBL" id="WEK34984.1"/>
    </source>
</evidence>
<keyword evidence="1" id="KW-1133">Transmembrane helix</keyword>
<dbReference type="EMBL" id="CP119311">
    <property type="protein sequence ID" value="WEK34984.1"/>
    <property type="molecule type" value="Genomic_DNA"/>
</dbReference>
<feature type="transmembrane region" description="Helical" evidence="1">
    <location>
        <begin position="12"/>
        <end position="29"/>
    </location>
</feature>
<reference evidence="2" key="1">
    <citation type="submission" date="2023-03" db="EMBL/GenBank/DDBJ databases">
        <title>Andean soil-derived lignocellulolytic bacterial consortium as a source of novel taxa and putative plastic-active enzymes.</title>
        <authorList>
            <person name="Diaz-Garcia L."/>
            <person name="Chuvochina M."/>
            <person name="Feuerriegel G."/>
            <person name="Bunk B."/>
            <person name="Sproer C."/>
            <person name="Streit W.R."/>
            <person name="Rodriguez L.M."/>
            <person name="Overmann J."/>
            <person name="Jimenez D.J."/>
        </authorList>
    </citation>
    <scope>NUCLEOTIDE SEQUENCE</scope>
    <source>
        <strain evidence="2">MAG 7</strain>
    </source>
</reference>
<dbReference type="Gene3D" id="3.40.50.11550">
    <property type="match status" value="1"/>
</dbReference>
<gene>
    <name evidence="2" type="ORF">P0Y53_21050</name>
</gene>
<evidence type="ECO:0000256" key="1">
    <source>
        <dbReference type="SAM" id="Phobius"/>
    </source>
</evidence>
<proteinExistence type="predicted"/>
<accession>A0AAJ6BGQ5</accession>
<organism evidence="2 3">
    <name type="scientific">Candidatus Pseudobacter hemicellulosilyticus</name>
    <dbReference type="NCBI Taxonomy" id="3121375"/>
    <lineage>
        <taxon>Bacteria</taxon>
        <taxon>Pseudomonadati</taxon>
        <taxon>Bacteroidota</taxon>
        <taxon>Chitinophagia</taxon>
        <taxon>Chitinophagales</taxon>
        <taxon>Chitinophagaceae</taxon>
        <taxon>Pseudobacter</taxon>
    </lineage>
</organism>
<dbReference type="SUPFAM" id="SSF159501">
    <property type="entry name" value="EreA/ChaN-like"/>
    <property type="match status" value="1"/>
</dbReference>
<sequence>MKRTIKTIAKSILLLIGTIICLLFLYVLFNLDLFHRTKPLPAADLRTYAAAIDSKDPLQYVAEKFNTHDVVFLGELHKRQQDLAFFKDLIPYLYQAKGIKMIGWEFGAAEYQQAADSVVTAAEFDRAKAITIMRNSMYSWCFEDYLEVFRTIWQLNSTIPQDSNKVRFLQLNISFKPKSWNSPDDSIRLQTRKINFDNLLPGIIEKEVIARNQKILIYCGLHHSLTRFKTAKLFFAKDTDGRAGQRLYGKYPEKIFQICLLSPFLPRWTLYKEMTGHKQYDYVYPFDAVFNQLYDTIKKPFAVDAANPAFAGLKDYNSFYAFDRFNGIQLREFCDGVIMPAGFDQVQPVVIIPDWVPNTAALEEIKKVLPEEEARQLHSPQELMKYINPDADQEQIRRLHSQQKFW</sequence>
<keyword evidence="1" id="KW-0472">Membrane</keyword>
<protein>
    <recommendedName>
        <fullName evidence="4">Haem-binding uptake Tiki superfamily ChaN domain-containing protein</fullName>
    </recommendedName>
</protein>